<dbReference type="RefSeq" id="WP_184676810.1">
    <property type="nucleotide sequence ID" value="NZ_JACHGY010000001.1"/>
</dbReference>
<keyword evidence="3" id="KW-1185">Reference proteome</keyword>
<dbReference type="Proteomes" id="UP000541810">
    <property type="component" value="Unassembled WGS sequence"/>
</dbReference>
<evidence type="ECO:0000256" key="1">
    <source>
        <dbReference type="SAM" id="MobiDB-lite"/>
    </source>
</evidence>
<organism evidence="2 3">
    <name type="scientific">Algisphaera agarilytica</name>
    <dbReference type="NCBI Taxonomy" id="1385975"/>
    <lineage>
        <taxon>Bacteria</taxon>
        <taxon>Pseudomonadati</taxon>
        <taxon>Planctomycetota</taxon>
        <taxon>Phycisphaerae</taxon>
        <taxon>Phycisphaerales</taxon>
        <taxon>Phycisphaeraceae</taxon>
        <taxon>Algisphaera</taxon>
    </lineage>
</organism>
<accession>A0A7X0LJX3</accession>
<dbReference type="EMBL" id="JACHGY010000001">
    <property type="protein sequence ID" value="MBB6429224.1"/>
    <property type="molecule type" value="Genomic_DNA"/>
</dbReference>
<proteinExistence type="predicted"/>
<protein>
    <submittedName>
        <fullName evidence="2">Uncharacterized protein</fullName>
    </submittedName>
</protein>
<evidence type="ECO:0000313" key="3">
    <source>
        <dbReference type="Proteomes" id="UP000541810"/>
    </source>
</evidence>
<feature type="region of interest" description="Disordered" evidence="1">
    <location>
        <begin position="1"/>
        <end position="24"/>
    </location>
</feature>
<dbReference type="AlphaFoldDB" id="A0A7X0LJX3"/>
<sequence>MPDSVYLIDNDPVNDRQDWTNRPAVSATGPVRQEAFPGSGITYTMTGPKRGARVIVEGWLEAETSAALRALVEEQDDLRFDAATHAVEILGTTYNDCQLAEPLRVVGDPVPFVAVGNSNRMRQKVRYVWQQLSAEGGTTS</sequence>
<name>A0A7X0LJX3_9BACT</name>
<evidence type="ECO:0000313" key="2">
    <source>
        <dbReference type="EMBL" id="MBB6429224.1"/>
    </source>
</evidence>
<reference evidence="2 3" key="1">
    <citation type="submission" date="2020-08" db="EMBL/GenBank/DDBJ databases">
        <title>Genomic Encyclopedia of Type Strains, Phase IV (KMG-IV): sequencing the most valuable type-strain genomes for metagenomic binning, comparative biology and taxonomic classification.</title>
        <authorList>
            <person name="Goeker M."/>
        </authorList>
    </citation>
    <scope>NUCLEOTIDE SEQUENCE [LARGE SCALE GENOMIC DNA]</scope>
    <source>
        <strain evidence="2 3">DSM 103725</strain>
    </source>
</reference>
<comment type="caution">
    <text evidence="2">The sequence shown here is derived from an EMBL/GenBank/DDBJ whole genome shotgun (WGS) entry which is preliminary data.</text>
</comment>
<gene>
    <name evidence="2" type="ORF">HNQ40_001030</name>
</gene>